<gene>
    <name evidence="1" type="ORF">ACH429_02255</name>
</gene>
<comment type="caution">
    <text evidence="1">The sequence shown here is derived from an EMBL/GenBank/DDBJ whole genome shotgun (WGS) entry which is preliminary data.</text>
</comment>
<dbReference type="RefSeq" id="WP_079101347.1">
    <property type="nucleotide sequence ID" value="NZ_JBEZHZ010000015.1"/>
</dbReference>
<dbReference type="EMBL" id="JBIRWE010000001">
    <property type="protein sequence ID" value="MFI1962967.1"/>
    <property type="molecule type" value="Genomic_DNA"/>
</dbReference>
<proteinExistence type="predicted"/>
<keyword evidence="2" id="KW-1185">Reference proteome</keyword>
<dbReference type="Pfam" id="PF14019">
    <property type="entry name" value="DUF4235"/>
    <property type="match status" value="1"/>
</dbReference>
<dbReference type="InterPro" id="IPR025329">
    <property type="entry name" value="DUF4235"/>
</dbReference>
<evidence type="ECO:0000313" key="1">
    <source>
        <dbReference type="EMBL" id="MFI1962967.1"/>
    </source>
</evidence>
<organism evidence="1 2">
    <name type="scientific">Streptomyces pathocidini</name>
    <dbReference type="NCBI Taxonomy" id="1650571"/>
    <lineage>
        <taxon>Bacteria</taxon>
        <taxon>Bacillati</taxon>
        <taxon>Actinomycetota</taxon>
        <taxon>Actinomycetes</taxon>
        <taxon>Kitasatosporales</taxon>
        <taxon>Streptomycetaceae</taxon>
        <taxon>Streptomyces</taxon>
    </lineage>
</organism>
<accession>A0ABW7UNK5</accession>
<reference evidence="1 2" key="1">
    <citation type="submission" date="2024-10" db="EMBL/GenBank/DDBJ databases">
        <title>The Natural Products Discovery Center: Release of the First 8490 Sequenced Strains for Exploring Actinobacteria Biosynthetic Diversity.</title>
        <authorList>
            <person name="Kalkreuter E."/>
            <person name="Kautsar S.A."/>
            <person name="Yang D."/>
            <person name="Bader C.D."/>
            <person name="Teijaro C.N."/>
            <person name="Fluegel L."/>
            <person name="Davis C.M."/>
            <person name="Simpson J.R."/>
            <person name="Lauterbach L."/>
            <person name="Steele A.D."/>
            <person name="Gui C."/>
            <person name="Meng S."/>
            <person name="Li G."/>
            <person name="Viehrig K."/>
            <person name="Ye F."/>
            <person name="Su P."/>
            <person name="Kiefer A.F."/>
            <person name="Nichols A."/>
            <person name="Cepeda A.J."/>
            <person name="Yan W."/>
            <person name="Fan B."/>
            <person name="Jiang Y."/>
            <person name="Adhikari A."/>
            <person name="Zheng C.-J."/>
            <person name="Schuster L."/>
            <person name="Cowan T.M."/>
            <person name="Smanski M.J."/>
            <person name="Chevrette M.G."/>
            <person name="De Carvalho L.P.S."/>
            <person name="Shen B."/>
        </authorList>
    </citation>
    <scope>NUCLEOTIDE SEQUENCE [LARGE SCALE GENOMIC DNA]</scope>
    <source>
        <strain evidence="1 2">NPDC020327</strain>
    </source>
</reference>
<name>A0ABW7UNK5_9ACTN</name>
<protein>
    <submittedName>
        <fullName evidence="1">DUF4235 domain-containing protein</fullName>
    </submittedName>
</protein>
<evidence type="ECO:0000313" key="2">
    <source>
        <dbReference type="Proteomes" id="UP001611548"/>
    </source>
</evidence>
<dbReference type="Proteomes" id="UP001611548">
    <property type="component" value="Unassembled WGS sequence"/>
</dbReference>
<sequence>MGKFFYKLLAFLAPLLGGMVASAIFKRIWKFLPGQEQAPAPTDEERSLREVLPAAALQGAITAGVRASVKRGNAAGFRRVTGTWPA</sequence>